<dbReference type="EMBL" id="BDIP01008185">
    <property type="protein sequence ID" value="GIQ91703.1"/>
    <property type="molecule type" value="Genomic_DNA"/>
</dbReference>
<protein>
    <submittedName>
        <fullName evidence="1">Uncharacterized protein</fullName>
    </submittedName>
</protein>
<keyword evidence="2" id="KW-1185">Reference proteome</keyword>
<proteinExistence type="predicted"/>
<gene>
    <name evidence="1" type="ORF">KIPB_015074</name>
</gene>
<evidence type="ECO:0000313" key="2">
    <source>
        <dbReference type="Proteomes" id="UP000265618"/>
    </source>
</evidence>
<feature type="non-terminal residue" evidence="1">
    <location>
        <position position="1"/>
    </location>
</feature>
<evidence type="ECO:0000313" key="1">
    <source>
        <dbReference type="EMBL" id="GIQ91703.1"/>
    </source>
</evidence>
<feature type="non-terminal residue" evidence="1">
    <location>
        <position position="60"/>
    </location>
</feature>
<comment type="caution">
    <text evidence="1">The sequence shown here is derived from an EMBL/GenBank/DDBJ whole genome shotgun (WGS) entry which is preliminary data.</text>
</comment>
<reference evidence="1 2" key="1">
    <citation type="journal article" date="2018" name="PLoS ONE">
        <title>The draft genome of Kipferlia bialata reveals reductive genome evolution in fornicate parasites.</title>
        <authorList>
            <person name="Tanifuji G."/>
            <person name="Takabayashi S."/>
            <person name="Kume K."/>
            <person name="Takagi M."/>
            <person name="Nakayama T."/>
            <person name="Kamikawa R."/>
            <person name="Inagaki Y."/>
            <person name="Hashimoto T."/>
        </authorList>
    </citation>
    <scope>NUCLEOTIDE SEQUENCE [LARGE SCALE GENOMIC DNA]</scope>
    <source>
        <strain evidence="1">NY0173</strain>
    </source>
</reference>
<sequence>FEGDLLAVAYCIMQMGSPGLVVMFLSAHPIATTYPPLVALYAQALILTKDYDAAHTLPLP</sequence>
<name>A0A9K3DD38_9EUKA</name>
<dbReference type="AlphaFoldDB" id="A0A9K3DD38"/>
<accession>A0A9K3DD38</accession>
<dbReference type="Proteomes" id="UP000265618">
    <property type="component" value="Unassembled WGS sequence"/>
</dbReference>
<organism evidence="1 2">
    <name type="scientific">Kipferlia bialata</name>
    <dbReference type="NCBI Taxonomy" id="797122"/>
    <lineage>
        <taxon>Eukaryota</taxon>
        <taxon>Metamonada</taxon>
        <taxon>Carpediemonas-like organisms</taxon>
        <taxon>Kipferlia</taxon>
    </lineage>
</organism>